<dbReference type="AlphaFoldDB" id="A0A6S6W523"/>
<evidence type="ECO:0000256" key="1">
    <source>
        <dbReference type="SAM" id="MobiDB-lite"/>
    </source>
</evidence>
<accession>A0A6S6W523</accession>
<keyword evidence="2" id="KW-0472">Membrane</keyword>
<feature type="compositionally biased region" description="Basic residues" evidence="1">
    <location>
        <begin position="162"/>
        <end position="173"/>
    </location>
</feature>
<organism evidence="3 4">
    <name type="scientific">Pyrenophora teres f. teres</name>
    <dbReference type="NCBI Taxonomy" id="97479"/>
    <lineage>
        <taxon>Eukaryota</taxon>
        <taxon>Fungi</taxon>
        <taxon>Dikarya</taxon>
        <taxon>Ascomycota</taxon>
        <taxon>Pezizomycotina</taxon>
        <taxon>Dothideomycetes</taxon>
        <taxon>Pleosporomycetidae</taxon>
        <taxon>Pleosporales</taxon>
        <taxon>Pleosporineae</taxon>
        <taxon>Pleosporaceae</taxon>
        <taxon>Pyrenophora</taxon>
    </lineage>
</organism>
<evidence type="ECO:0000256" key="2">
    <source>
        <dbReference type="SAM" id="Phobius"/>
    </source>
</evidence>
<gene>
    <name evidence="3" type="ORF">PTTW11_06756</name>
</gene>
<evidence type="ECO:0000313" key="3">
    <source>
        <dbReference type="EMBL" id="CAE7185165.1"/>
    </source>
</evidence>
<keyword evidence="2" id="KW-0812">Transmembrane</keyword>
<feature type="transmembrane region" description="Helical" evidence="2">
    <location>
        <begin position="411"/>
        <end position="428"/>
    </location>
</feature>
<name>A0A6S6W523_9PLEO</name>
<reference evidence="3" key="1">
    <citation type="submission" date="2021-02" db="EMBL/GenBank/DDBJ databases">
        <authorList>
            <person name="Syme A R."/>
            <person name="Syme A R."/>
            <person name="Moolhuijzen P."/>
        </authorList>
    </citation>
    <scope>NUCLEOTIDE SEQUENCE</scope>
    <source>
        <strain evidence="3">W1-1</strain>
    </source>
</reference>
<keyword evidence="2" id="KW-1133">Transmembrane helix</keyword>
<protein>
    <recommendedName>
        <fullName evidence="5">PPPDE domain-containing protein</fullName>
    </recommendedName>
</protein>
<dbReference type="Proteomes" id="UP000472372">
    <property type="component" value="Chromosome 6"/>
</dbReference>
<sequence>MAKKPPSMSKSIQALKRDASNIQSQLHACKVGPDSQHMRNSVQNCTDAYERVARLLEKTDRTSARAKAFRDSTISIQKIFKKLLLLLRRISHASILHFKWAAIGDSQARELCHELERHTSHFQELIGLLEESVPSDEEVSLDRYTQLSSAQVHQGYQSTSKQRNRKKNKKKRASLNGPRWVFLITRLLAQSNTRYQNGHSEQIPHRIISAESYISLTESSKSSVATEHWGILVSQESNIFDGSVFELQREGEYSTLGFQKGDMLKQSFQGVPLWRLKRVGLTHLGDTKIEEYAKAAIHKVGETYNILSRNCQVFAKQLVPCIQTPTQKNKILAGLQDAPYHLQPEVLKRRCHEWVELNANLKSSMMAGRTESWRLPATTAEIVLPVARVICAALVVAVVAVAGAIDQRWERWIVSVLLFLVGWLSHYAKVHRIQFTKTILSYSLRRRPTNPPAELWDKLIDRVNNTTIEKLREDYAGIRNEVIVKLLP</sequence>
<proteinExistence type="predicted"/>
<feature type="transmembrane region" description="Helical" evidence="2">
    <location>
        <begin position="382"/>
        <end position="405"/>
    </location>
</feature>
<evidence type="ECO:0008006" key="5">
    <source>
        <dbReference type="Google" id="ProtNLM"/>
    </source>
</evidence>
<feature type="region of interest" description="Disordered" evidence="1">
    <location>
        <begin position="150"/>
        <end position="173"/>
    </location>
</feature>
<feature type="compositionally biased region" description="Polar residues" evidence="1">
    <location>
        <begin position="150"/>
        <end position="160"/>
    </location>
</feature>
<dbReference type="EMBL" id="HG992982">
    <property type="protein sequence ID" value="CAE7185165.1"/>
    <property type="molecule type" value="Genomic_DNA"/>
</dbReference>
<evidence type="ECO:0000313" key="4">
    <source>
        <dbReference type="Proteomes" id="UP000472372"/>
    </source>
</evidence>